<keyword evidence="3" id="KW-1185">Reference proteome</keyword>
<organism evidence="2 3">
    <name type="scientific">Brassica napus</name>
    <name type="common">Rape</name>
    <dbReference type="NCBI Taxonomy" id="3708"/>
    <lineage>
        <taxon>Eukaryota</taxon>
        <taxon>Viridiplantae</taxon>
        <taxon>Streptophyta</taxon>
        <taxon>Embryophyta</taxon>
        <taxon>Tracheophyta</taxon>
        <taxon>Spermatophyta</taxon>
        <taxon>Magnoliopsida</taxon>
        <taxon>eudicotyledons</taxon>
        <taxon>Gunneridae</taxon>
        <taxon>Pentapetalae</taxon>
        <taxon>rosids</taxon>
        <taxon>malvids</taxon>
        <taxon>Brassicales</taxon>
        <taxon>Brassicaceae</taxon>
        <taxon>Brassiceae</taxon>
        <taxon>Brassica</taxon>
    </lineage>
</organism>
<feature type="region of interest" description="Disordered" evidence="1">
    <location>
        <begin position="90"/>
        <end position="116"/>
    </location>
</feature>
<reference evidence="2 3" key="1">
    <citation type="submission" date="2021-05" db="EMBL/GenBank/DDBJ databases">
        <title>Genome Assembly of Synthetic Allotetraploid Brassica napus Reveals Homoeologous Exchanges between Subgenomes.</title>
        <authorList>
            <person name="Davis J.T."/>
        </authorList>
    </citation>
    <scope>NUCLEOTIDE SEQUENCE [LARGE SCALE GENOMIC DNA]</scope>
    <source>
        <strain evidence="3">cv. Da-Ae</strain>
        <tissue evidence="2">Seedling</tissue>
    </source>
</reference>
<feature type="compositionally biased region" description="Basic and acidic residues" evidence="1">
    <location>
        <begin position="94"/>
        <end position="104"/>
    </location>
</feature>
<protein>
    <submittedName>
        <fullName evidence="2">Uncharacterized protein</fullName>
    </submittedName>
</protein>
<evidence type="ECO:0000313" key="2">
    <source>
        <dbReference type="EMBL" id="KAH0899617.1"/>
    </source>
</evidence>
<name>A0ABQ8B515_BRANA</name>
<evidence type="ECO:0000313" key="3">
    <source>
        <dbReference type="Proteomes" id="UP000824890"/>
    </source>
</evidence>
<accession>A0ABQ8B515</accession>
<feature type="compositionally biased region" description="Basic and acidic residues" evidence="1">
    <location>
        <begin position="186"/>
        <end position="196"/>
    </location>
</feature>
<feature type="region of interest" description="Disordered" evidence="1">
    <location>
        <begin position="183"/>
        <end position="207"/>
    </location>
</feature>
<dbReference type="EMBL" id="JAGKQM010000012">
    <property type="protein sequence ID" value="KAH0899617.1"/>
    <property type="molecule type" value="Genomic_DNA"/>
</dbReference>
<proteinExistence type="predicted"/>
<comment type="caution">
    <text evidence="2">The sequence shown here is derived from an EMBL/GenBank/DDBJ whole genome shotgun (WGS) entry which is preliminary data.</text>
</comment>
<dbReference type="Proteomes" id="UP000824890">
    <property type="component" value="Unassembled WGS sequence"/>
</dbReference>
<evidence type="ECO:0000256" key="1">
    <source>
        <dbReference type="SAM" id="MobiDB-lite"/>
    </source>
</evidence>
<gene>
    <name evidence="2" type="ORF">HID58_049185</name>
</gene>
<feature type="region of interest" description="Disordered" evidence="1">
    <location>
        <begin position="1"/>
        <end position="20"/>
    </location>
</feature>
<sequence>MVSGGGSSSGRPNWGVGGGEGGGEKLLGQMYHVGYGQIFVSILGGNNNQMPGLELGFAQEGNVGVFNQHSFTQIYQQMTQAQGRVLHHTLHHNPSHEGHHQQESDEKDDSQAGFGAGGFDFPGGMSFVSILGGNNNQMPGLELGFAQEGNVGVFNQHSFTQIYQQMTQAQVQAQGRVLHHTLHHNPSHEDHHQQESDEKDDSQGSGL</sequence>